<dbReference type="EMBL" id="KV878176">
    <property type="protein sequence ID" value="OJI91411.1"/>
    <property type="molecule type" value="Genomic_DNA"/>
</dbReference>
<organism evidence="2 3">
    <name type="scientific">Aspergillus tubingensis (strain CBS 134.48)</name>
    <dbReference type="NCBI Taxonomy" id="767770"/>
    <lineage>
        <taxon>Eukaryota</taxon>
        <taxon>Fungi</taxon>
        <taxon>Dikarya</taxon>
        <taxon>Ascomycota</taxon>
        <taxon>Pezizomycotina</taxon>
        <taxon>Eurotiomycetes</taxon>
        <taxon>Eurotiomycetidae</taxon>
        <taxon>Eurotiales</taxon>
        <taxon>Aspergillaceae</taxon>
        <taxon>Aspergillus</taxon>
        <taxon>Aspergillus subgen. Circumdati</taxon>
    </lineage>
</organism>
<dbReference type="VEuPathDB" id="FungiDB:ASPTUDRAFT_53076"/>
<reference evidence="3" key="1">
    <citation type="journal article" date="2017" name="Genome Biol.">
        <title>Comparative genomics reveals high biological diversity and specific adaptations in the industrially and medically important fungal genus Aspergillus.</title>
        <authorList>
            <person name="de Vries R.P."/>
            <person name="Riley R."/>
            <person name="Wiebenga A."/>
            <person name="Aguilar-Osorio G."/>
            <person name="Amillis S."/>
            <person name="Uchima C.A."/>
            <person name="Anderluh G."/>
            <person name="Asadollahi M."/>
            <person name="Askin M."/>
            <person name="Barry K."/>
            <person name="Battaglia E."/>
            <person name="Bayram O."/>
            <person name="Benocci T."/>
            <person name="Braus-Stromeyer S.A."/>
            <person name="Caldana C."/>
            <person name="Canovas D."/>
            <person name="Cerqueira G.C."/>
            <person name="Chen F."/>
            <person name="Chen W."/>
            <person name="Choi C."/>
            <person name="Clum A."/>
            <person name="Dos Santos R.A."/>
            <person name="Damasio A.R."/>
            <person name="Diallinas G."/>
            <person name="Emri T."/>
            <person name="Fekete E."/>
            <person name="Flipphi M."/>
            <person name="Freyberg S."/>
            <person name="Gallo A."/>
            <person name="Gournas C."/>
            <person name="Habgood R."/>
            <person name="Hainaut M."/>
            <person name="Harispe M.L."/>
            <person name="Henrissat B."/>
            <person name="Hilden K.S."/>
            <person name="Hope R."/>
            <person name="Hossain A."/>
            <person name="Karabika E."/>
            <person name="Karaffa L."/>
            <person name="Karanyi Z."/>
            <person name="Krasevec N."/>
            <person name="Kuo A."/>
            <person name="Kusch H."/>
            <person name="LaButti K."/>
            <person name="Lagendijk E.L."/>
            <person name="Lapidus A."/>
            <person name="Levasseur A."/>
            <person name="Lindquist E."/>
            <person name="Lipzen A."/>
            <person name="Logrieco A.F."/>
            <person name="MacCabe A."/>
            <person name="Maekelae M.R."/>
            <person name="Malavazi I."/>
            <person name="Melin P."/>
            <person name="Meyer V."/>
            <person name="Mielnichuk N."/>
            <person name="Miskei M."/>
            <person name="Molnar A.P."/>
            <person name="Mule G."/>
            <person name="Ngan C.Y."/>
            <person name="Orejas M."/>
            <person name="Orosz E."/>
            <person name="Ouedraogo J.P."/>
            <person name="Overkamp K.M."/>
            <person name="Park H.-S."/>
            <person name="Perrone G."/>
            <person name="Piumi F."/>
            <person name="Punt P.J."/>
            <person name="Ram A.F."/>
            <person name="Ramon A."/>
            <person name="Rauscher S."/>
            <person name="Record E."/>
            <person name="Riano-Pachon D.M."/>
            <person name="Robert V."/>
            <person name="Roehrig J."/>
            <person name="Ruller R."/>
            <person name="Salamov A."/>
            <person name="Salih N.S."/>
            <person name="Samson R.A."/>
            <person name="Sandor E."/>
            <person name="Sanguinetti M."/>
            <person name="Schuetze T."/>
            <person name="Sepcic K."/>
            <person name="Shelest E."/>
            <person name="Sherlock G."/>
            <person name="Sophianopoulou V."/>
            <person name="Squina F.M."/>
            <person name="Sun H."/>
            <person name="Susca A."/>
            <person name="Todd R.B."/>
            <person name="Tsang A."/>
            <person name="Unkles S.E."/>
            <person name="van de Wiele N."/>
            <person name="van Rossen-Uffink D."/>
            <person name="Oliveira J.V."/>
            <person name="Vesth T.C."/>
            <person name="Visser J."/>
            <person name="Yu J.-H."/>
            <person name="Zhou M."/>
            <person name="Andersen M.R."/>
            <person name="Archer D.B."/>
            <person name="Baker S.E."/>
            <person name="Benoit I."/>
            <person name="Brakhage A.A."/>
            <person name="Braus G.H."/>
            <person name="Fischer R."/>
            <person name="Frisvad J.C."/>
            <person name="Goldman G.H."/>
            <person name="Houbraken J."/>
            <person name="Oakley B."/>
            <person name="Pocsi I."/>
            <person name="Scazzocchio C."/>
            <person name="Seiboth B."/>
            <person name="vanKuyk P.A."/>
            <person name="Wortman J."/>
            <person name="Dyer P.S."/>
            <person name="Grigoriev I.V."/>
        </authorList>
    </citation>
    <scope>NUCLEOTIDE SEQUENCE [LARGE SCALE GENOMIC DNA]</scope>
    <source>
        <strain evidence="3">CBS 134.48</strain>
    </source>
</reference>
<proteinExistence type="predicted"/>
<evidence type="ECO:0000313" key="2">
    <source>
        <dbReference type="EMBL" id="OJI91411.1"/>
    </source>
</evidence>
<feature type="compositionally biased region" description="Polar residues" evidence="1">
    <location>
        <begin position="48"/>
        <end position="58"/>
    </location>
</feature>
<feature type="region of interest" description="Disordered" evidence="1">
    <location>
        <begin position="1"/>
        <end position="58"/>
    </location>
</feature>
<sequence>MGPTDKPDKTRPADDPREAYEELPLVSAKGSSNRPDQVSPSKGLVKSYGSNHAQPGQG</sequence>
<dbReference type="Proteomes" id="UP000184304">
    <property type="component" value="Unassembled WGS sequence"/>
</dbReference>
<protein>
    <submittedName>
        <fullName evidence="2">Uncharacterized protein</fullName>
    </submittedName>
</protein>
<feature type="compositionally biased region" description="Basic and acidic residues" evidence="1">
    <location>
        <begin position="1"/>
        <end position="20"/>
    </location>
</feature>
<feature type="compositionally biased region" description="Polar residues" evidence="1">
    <location>
        <begin position="29"/>
        <end position="40"/>
    </location>
</feature>
<keyword evidence="3" id="KW-1185">Reference proteome</keyword>
<gene>
    <name evidence="2" type="ORF">ASPTUDRAFT_53076</name>
</gene>
<accession>A0A1L9NQA4</accession>
<dbReference type="AlphaFoldDB" id="A0A1L9NQA4"/>
<name>A0A1L9NQA4_ASPTC</name>
<evidence type="ECO:0000313" key="3">
    <source>
        <dbReference type="Proteomes" id="UP000184304"/>
    </source>
</evidence>
<evidence type="ECO:0000256" key="1">
    <source>
        <dbReference type="SAM" id="MobiDB-lite"/>
    </source>
</evidence>